<evidence type="ECO:0000313" key="2">
    <source>
        <dbReference type="EMBL" id="OZC03401.1"/>
    </source>
</evidence>
<dbReference type="Pfam" id="PF01042">
    <property type="entry name" value="Ribonuc_L-PSP"/>
    <property type="match status" value="1"/>
</dbReference>
<organism evidence="2 3">
    <name type="scientific">Rubricoccus marinus</name>
    <dbReference type="NCBI Taxonomy" id="716817"/>
    <lineage>
        <taxon>Bacteria</taxon>
        <taxon>Pseudomonadati</taxon>
        <taxon>Rhodothermota</taxon>
        <taxon>Rhodothermia</taxon>
        <taxon>Rhodothermales</taxon>
        <taxon>Rubricoccaceae</taxon>
        <taxon>Rubricoccus</taxon>
    </lineage>
</organism>
<dbReference type="SUPFAM" id="SSF55298">
    <property type="entry name" value="YjgF-like"/>
    <property type="match status" value="1"/>
</dbReference>
<dbReference type="AlphaFoldDB" id="A0A259U094"/>
<dbReference type="InterPro" id="IPR006175">
    <property type="entry name" value="YjgF/YER057c/UK114"/>
</dbReference>
<protein>
    <submittedName>
        <fullName evidence="2">Reactive intermediate/imine deaminase</fullName>
    </submittedName>
</protein>
<dbReference type="InterPro" id="IPR006056">
    <property type="entry name" value="RidA"/>
</dbReference>
<dbReference type="InterPro" id="IPR035959">
    <property type="entry name" value="RutC-like_sf"/>
</dbReference>
<dbReference type="PANTHER" id="PTHR11803">
    <property type="entry name" value="2-IMINOBUTANOATE/2-IMINOPROPANOATE DEAMINASE RIDA"/>
    <property type="match status" value="1"/>
</dbReference>
<accession>A0A259U094</accession>
<dbReference type="GO" id="GO:0019239">
    <property type="term" value="F:deaminase activity"/>
    <property type="evidence" value="ECO:0007669"/>
    <property type="project" value="TreeGrafter"/>
</dbReference>
<comment type="similarity">
    <text evidence="1">Belongs to the RutC family.</text>
</comment>
<dbReference type="EMBL" id="MQWB01000001">
    <property type="protein sequence ID" value="OZC03401.1"/>
    <property type="molecule type" value="Genomic_DNA"/>
</dbReference>
<reference evidence="2 3" key="1">
    <citation type="submission" date="2016-11" db="EMBL/GenBank/DDBJ databases">
        <title>Study of marine rhodopsin-containing bacteria.</title>
        <authorList>
            <person name="Yoshizawa S."/>
            <person name="Kumagai Y."/>
            <person name="Kogure K."/>
        </authorList>
    </citation>
    <scope>NUCLEOTIDE SEQUENCE [LARGE SCALE GENOMIC DNA]</scope>
    <source>
        <strain evidence="2 3">SG-29</strain>
    </source>
</reference>
<evidence type="ECO:0000256" key="1">
    <source>
        <dbReference type="ARBA" id="ARBA00010552"/>
    </source>
</evidence>
<comment type="caution">
    <text evidence="2">The sequence shown here is derived from an EMBL/GenBank/DDBJ whole genome shotgun (WGS) entry which is preliminary data.</text>
</comment>
<dbReference type="GO" id="GO:0005829">
    <property type="term" value="C:cytosol"/>
    <property type="evidence" value="ECO:0007669"/>
    <property type="project" value="TreeGrafter"/>
</dbReference>
<proteinExistence type="inferred from homology"/>
<dbReference type="Proteomes" id="UP000216446">
    <property type="component" value="Unassembled WGS sequence"/>
</dbReference>
<evidence type="ECO:0000313" key="3">
    <source>
        <dbReference type="Proteomes" id="UP000216446"/>
    </source>
</evidence>
<name>A0A259U094_9BACT</name>
<sequence length="132" mass="14325">MTPRPPSPRRRINAAGAPAAIGPYCQGLLVGETLYVSGQIAMDPESGEKIEGDIQEETAQVLDNIAAVLREAQMDFAHVVQVTVFLRDMDDYALMNEVYSRYFSGATPAREALEVGKLPRDAQVEISCIAVA</sequence>
<keyword evidence="3" id="KW-1185">Reference proteome</keyword>
<dbReference type="FunFam" id="3.30.1330.40:FF:000001">
    <property type="entry name" value="L-PSP family endoribonuclease"/>
    <property type="match status" value="1"/>
</dbReference>
<dbReference type="RefSeq" id="WP_094548721.1">
    <property type="nucleotide sequence ID" value="NZ_MQWB01000001.1"/>
</dbReference>
<dbReference type="OrthoDB" id="9803101at2"/>
<dbReference type="CDD" id="cd00448">
    <property type="entry name" value="YjgF_YER057c_UK114_family"/>
    <property type="match status" value="1"/>
</dbReference>
<dbReference type="FunCoup" id="A0A259U094">
    <property type="interactions" value="467"/>
</dbReference>
<dbReference type="NCBIfam" id="TIGR00004">
    <property type="entry name" value="Rid family detoxifying hydrolase"/>
    <property type="match status" value="1"/>
</dbReference>
<gene>
    <name evidence="2" type="ORF">BSZ36_10660</name>
</gene>
<dbReference type="PANTHER" id="PTHR11803:SF58">
    <property type="entry name" value="PROTEIN HMF1-RELATED"/>
    <property type="match status" value="1"/>
</dbReference>
<dbReference type="InParanoid" id="A0A259U094"/>
<dbReference type="Gene3D" id="3.30.1330.40">
    <property type="entry name" value="RutC-like"/>
    <property type="match status" value="1"/>
</dbReference>